<feature type="compositionally biased region" description="Polar residues" evidence="1">
    <location>
        <begin position="37"/>
        <end position="55"/>
    </location>
</feature>
<comment type="caution">
    <text evidence="2">The sequence shown here is derived from an EMBL/GenBank/DDBJ whole genome shotgun (WGS) entry which is preliminary data.</text>
</comment>
<dbReference type="Proteomes" id="UP001283341">
    <property type="component" value="Unassembled WGS sequence"/>
</dbReference>
<proteinExistence type="predicted"/>
<protein>
    <submittedName>
        <fullName evidence="2">Uncharacterized protein</fullName>
    </submittedName>
</protein>
<evidence type="ECO:0000313" key="2">
    <source>
        <dbReference type="EMBL" id="KAK3315199.1"/>
    </source>
</evidence>
<organism evidence="2 3">
    <name type="scientific">Apodospora peruviana</name>
    <dbReference type="NCBI Taxonomy" id="516989"/>
    <lineage>
        <taxon>Eukaryota</taxon>
        <taxon>Fungi</taxon>
        <taxon>Dikarya</taxon>
        <taxon>Ascomycota</taxon>
        <taxon>Pezizomycotina</taxon>
        <taxon>Sordariomycetes</taxon>
        <taxon>Sordariomycetidae</taxon>
        <taxon>Sordariales</taxon>
        <taxon>Lasiosphaeriaceae</taxon>
        <taxon>Apodospora</taxon>
    </lineage>
</organism>
<evidence type="ECO:0000313" key="3">
    <source>
        <dbReference type="Proteomes" id="UP001283341"/>
    </source>
</evidence>
<reference evidence="2" key="1">
    <citation type="journal article" date="2023" name="Mol. Phylogenet. Evol.">
        <title>Genome-scale phylogeny and comparative genomics of the fungal order Sordariales.</title>
        <authorList>
            <person name="Hensen N."/>
            <person name="Bonometti L."/>
            <person name="Westerberg I."/>
            <person name="Brannstrom I.O."/>
            <person name="Guillou S."/>
            <person name="Cros-Aarteil S."/>
            <person name="Calhoun S."/>
            <person name="Haridas S."/>
            <person name="Kuo A."/>
            <person name="Mondo S."/>
            <person name="Pangilinan J."/>
            <person name="Riley R."/>
            <person name="LaButti K."/>
            <person name="Andreopoulos B."/>
            <person name="Lipzen A."/>
            <person name="Chen C."/>
            <person name="Yan M."/>
            <person name="Daum C."/>
            <person name="Ng V."/>
            <person name="Clum A."/>
            <person name="Steindorff A."/>
            <person name="Ohm R.A."/>
            <person name="Martin F."/>
            <person name="Silar P."/>
            <person name="Natvig D.O."/>
            <person name="Lalanne C."/>
            <person name="Gautier V."/>
            <person name="Ament-Velasquez S.L."/>
            <person name="Kruys A."/>
            <person name="Hutchinson M.I."/>
            <person name="Powell A.J."/>
            <person name="Barry K."/>
            <person name="Miller A.N."/>
            <person name="Grigoriev I.V."/>
            <person name="Debuchy R."/>
            <person name="Gladieux P."/>
            <person name="Hiltunen Thoren M."/>
            <person name="Johannesson H."/>
        </authorList>
    </citation>
    <scope>NUCLEOTIDE SEQUENCE</scope>
    <source>
        <strain evidence="2">CBS 118394</strain>
    </source>
</reference>
<reference evidence="2" key="2">
    <citation type="submission" date="2023-06" db="EMBL/GenBank/DDBJ databases">
        <authorList>
            <consortium name="Lawrence Berkeley National Laboratory"/>
            <person name="Haridas S."/>
            <person name="Hensen N."/>
            <person name="Bonometti L."/>
            <person name="Westerberg I."/>
            <person name="Brannstrom I.O."/>
            <person name="Guillou S."/>
            <person name="Cros-Aarteil S."/>
            <person name="Calhoun S."/>
            <person name="Kuo A."/>
            <person name="Mondo S."/>
            <person name="Pangilinan J."/>
            <person name="Riley R."/>
            <person name="Labutti K."/>
            <person name="Andreopoulos B."/>
            <person name="Lipzen A."/>
            <person name="Chen C."/>
            <person name="Yanf M."/>
            <person name="Daum C."/>
            <person name="Ng V."/>
            <person name="Clum A."/>
            <person name="Steindorff A."/>
            <person name="Ohm R."/>
            <person name="Martin F."/>
            <person name="Silar P."/>
            <person name="Natvig D."/>
            <person name="Lalanne C."/>
            <person name="Gautier V."/>
            <person name="Ament-Velasquez S.L."/>
            <person name="Kruys A."/>
            <person name="Hutchinson M.I."/>
            <person name="Powell A.J."/>
            <person name="Barry K."/>
            <person name="Miller A.N."/>
            <person name="Grigoriev I.V."/>
            <person name="Debuchy R."/>
            <person name="Gladieux P."/>
            <person name="Thoren M.H."/>
            <person name="Johannesson H."/>
        </authorList>
    </citation>
    <scope>NUCLEOTIDE SEQUENCE</scope>
    <source>
        <strain evidence="2">CBS 118394</strain>
    </source>
</reference>
<evidence type="ECO:0000256" key="1">
    <source>
        <dbReference type="SAM" id="MobiDB-lite"/>
    </source>
</evidence>
<dbReference type="EMBL" id="JAUEDM010000006">
    <property type="protein sequence ID" value="KAK3315199.1"/>
    <property type="molecule type" value="Genomic_DNA"/>
</dbReference>
<feature type="region of interest" description="Disordered" evidence="1">
    <location>
        <begin position="36"/>
        <end position="74"/>
    </location>
</feature>
<dbReference type="Pfam" id="PF23670">
    <property type="entry name" value="PIGBOS1"/>
    <property type="match status" value="1"/>
</dbReference>
<keyword evidence="3" id="KW-1185">Reference proteome</keyword>
<dbReference type="InterPro" id="IPR057394">
    <property type="entry name" value="PIGBOS1"/>
</dbReference>
<sequence length="74" mass="8289">MSGRKFLTLGLVVSLGIFNGYYAFAPSIQEEVERSQKQLNMVQTNPVQSQESAVQPSEAPRTDKVDDTKSKKER</sequence>
<feature type="compositionally biased region" description="Basic and acidic residues" evidence="1">
    <location>
        <begin position="60"/>
        <end position="74"/>
    </location>
</feature>
<gene>
    <name evidence="2" type="ORF">B0H66DRAFT_564728</name>
</gene>
<dbReference type="AlphaFoldDB" id="A0AAE0M240"/>
<name>A0AAE0M240_9PEZI</name>
<accession>A0AAE0M240</accession>